<feature type="compositionally biased region" description="Basic residues" evidence="1">
    <location>
        <begin position="26"/>
        <end position="40"/>
    </location>
</feature>
<evidence type="ECO:0000313" key="2">
    <source>
        <dbReference type="EMBL" id="GFA55566.1"/>
    </source>
</evidence>
<name>A0A699JV86_TANCI</name>
<dbReference type="EMBL" id="BKCJ010444813">
    <property type="protein sequence ID" value="GFA55566.1"/>
    <property type="molecule type" value="Genomic_DNA"/>
</dbReference>
<sequence>MTRVGKWRMKCTKYVQVVPLVETKQRGKRKRGRRRQRAVQRSKGPGNDGVITDQKASSGNQGCGAGNPTAEKPSKRRSVI</sequence>
<feature type="region of interest" description="Disordered" evidence="1">
    <location>
        <begin position="23"/>
        <end position="80"/>
    </location>
</feature>
<gene>
    <name evidence="2" type="ORF">Tci_627538</name>
</gene>
<dbReference type="AlphaFoldDB" id="A0A699JV86"/>
<evidence type="ECO:0000256" key="1">
    <source>
        <dbReference type="SAM" id="MobiDB-lite"/>
    </source>
</evidence>
<protein>
    <submittedName>
        <fullName evidence="2">Uncharacterized protein</fullName>
    </submittedName>
</protein>
<accession>A0A699JV86</accession>
<reference evidence="2" key="1">
    <citation type="journal article" date="2019" name="Sci. Rep.">
        <title>Draft genome of Tanacetum cinerariifolium, the natural source of mosquito coil.</title>
        <authorList>
            <person name="Yamashiro T."/>
            <person name="Shiraishi A."/>
            <person name="Satake H."/>
            <person name="Nakayama K."/>
        </authorList>
    </citation>
    <scope>NUCLEOTIDE SEQUENCE</scope>
</reference>
<organism evidence="2">
    <name type="scientific">Tanacetum cinerariifolium</name>
    <name type="common">Dalmatian daisy</name>
    <name type="synonym">Chrysanthemum cinerariifolium</name>
    <dbReference type="NCBI Taxonomy" id="118510"/>
    <lineage>
        <taxon>Eukaryota</taxon>
        <taxon>Viridiplantae</taxon>
        <taxon>Streptophyta</taxon>
        <taxon>Embryophyta</taxon>
        <taxon>Tracheophyta</taxon>
        <taxon>Spermatophyta</taxon>
        <taxon>Magnoliopsida</taxon>
        <taxon>eudicotyledons</taxon>
        <taxon>Gunneridae</taxon>
        <taxon>Pentapetalae</taxon>
        <taxon>asterids</taxon>
        <taxon>campanulids</taxon>
        <taxon>Asterales</taxon>
        <taxon>Asteraceae</taxon>
        <taxon>Asteroideae</taxon>
        <taxon>Anthemideae</taxon>
        <taxon>Anthemidinae</taxon>
        <taxon>Tanacetum</taxon>
    </lineage>
</organism>
<proteinExistence type="predicted"/>
<comment type="caution">
    <text evidence="2">The sequence shown here is derived from an EMBL/GenBank/DDBJ whole genome shotgun (WGS) entry which is preliminary data.</text>
</comment>